<evidence type="ECO:0000256" key="9">
    <source>
        <dbReference type="SAM" id="MobiDB-lite"/>
    </source>
</evidence>
<name>A0A2Y9Q7J4_DELLE</name>
<comment type="subcellular location">
    <subcellularLocation>
        <location evidence="1">Membrane</location>
        <topology evidence="1">Single-pass type II membrane protein</topology>
    </subcellularLocation>
</comment>
<keyword evidence="4 10" id="KW-1133">Transmembrane helix</keyword>
<keyword evidence="13 14" id="KW-0675">Receptor</keyword>
<dbReference type="FunFam" id="3.10.100.10:FF:000041">
    <property type="entry name" value="Asialoglycoprotein receptor 1"/>
    <property type="match status" value="1"/>
</dbReference>
<dbReference type="InterPro" id="IPR050111">
    <property type="entry name" value="C-type_lectin/snaclec_domain"/>
</dbReference>
<accession>A0A2Y9Q7J4</accession>
<evidence type="ECO:0000313" key="14">
    <source>
        <dbReference type="RefSeq" id="XP_022451434.1"/>
    </source>
</evidence>
<evidence type="ECO:0000259" key="11">
    <source>
        <dbReference type="PROSITE" id="PS50041"/>
    </source>
</evidence>
<evidence type="ECO:0000256" key="5">
    <source>
        <dbReference type="ARBA" id="ARBA00023136"/>
    </source>
</evidence>
<dbReference type="InterPro" id="IPR001304">
    <property type="entry name" value="C-type_lectin-like"/>
</dbReference>
<keyword evidence="7" id="KW-0325">Glycoprotein</keyword>
<keyword evidence="8" id="KW-0175">Coiled coil</keyword>
<dbReference type="PROSITE" id="PS50041">
    <property type="entry name" value="C_TYPE_LECTIN_2"/>
    <property type="match status" value="1"/>
</dbReference>
<dbReference type="Gene3D" id="3.10.100.10">
    <property type="entry name" value="Mannose-Binding Protein A, subunit A"/>
    <property type="match status" value="1"/>
</dbReference>
<dbReference type="RefSeq" id="XP_022451433.1">
    <property type="nucleotide sequence ID" value="XM_022595725.1"/>
</dbReference>
<feature type="transmembrane region" description="Helical" evidence="10">
    <location>
        <begin position="207"/>
        <end position="227"/>
    </location>
</feature>
<dbReference type="InterPro" id="IPR033989">
    <property type="entry name" value="CD209-like_CTLD"/>
</dbReference>
<dbReference type="CDD" id="cd03590">
    <property type="entry name" value="CLECT_DC-SIGN_like"/>
    <property type="match status" value="1"/>
</dbReference>
<reference evidence="13 14" key="1">
    <citation type="submission" date="2025-04" db="UniProtKB">
        <authorList>
            <consortium name="RefSeq"/>
        </authorList>
    </citation>
    <scope>IDENTIFICATION</scope>
    <source>
        <tissue evidence="13 14">Blood</tissue>
    </source>
</reference>
<feature type="compositionally biased region" description="Pro residues" evidence="9">
    <location>
        <begin position="85"/>
        <end position="95"/>
    </location>
</feature>
<evidence type="ECO:0000256" key="3">
    <source>
        <dbReference type="ARBA" id="ARBA00022734"/>
    </source>
</evidence>
<dbReference type="KEGG" id="dle:111185803"/>
<keyword evidence="2 10" id="KW-0812">Transmembrane</keyword>
<evidence type="ECO:0000256" key="4">
    <source>
        <dbReference type="ARBA" id="ARBA00022989"/>
    </source>
</evidence>
<dbReference type="STRING" id="9749.A0A2Y9Q7J4"/>
<dbReference type="GeneID" id="111185803"/>
<evidence type="ECO:0000256" key="6">
    <source>
        <dbReference type="ARBA" id="ARBA00023157"/>
    </source>
</evidence>
<dbReference type="SUPFAM" id="SSF56436">
    <property type="entry name" value="C-type lectin-like"/>
    <property type="match status" value="1"/>
</dbReference>
<feature type="domain" description="C-type lectin" evidence="11">
    <location>
        <begin position="327"/>
        <end position="444"/>
    </location>
</feature>
<feature type="compositionally biased region" description="Polar residues" evidence="9">
    <location>
        <begin position="104"/>
        <end position="121"/>
    </location>
</feature>
<gene>
    <name evidence="13 14" type="primary">LOC111185803</name>
</gene>
<dbReference type="GO" id="GO:0016020">
    <property type="term" value="C:membrane"/>
    <property type="evidence" value="ECO:0007669"/>
    <property type="project" value="UniProtKB-SubCell"/>
</dbReference>
<keyword evidence="5 10" id="KW-0472">Membrane</keyword>
<dbReference type="Proteomes" id="UP000248483">
    <property type="component" value="Unplaced"/>
</dbReference>
<evidence type="ECO:0000256" key="2">
    <source>
        <dbReference type="ARBA" id="ARBA00022692"/>
    </source>
</evidence>
<keyword evidence="3" id="KW-0430">Lectin</keyword>
<evidence type="ECO:0000313" key="12">
    <source>
        <dbReference type="Proteomes" id="UP000248483"/>
    </source>
</evidence>
<evidence type="ECO:0000313" key="13">
    <source>
        <dbReference type="RefSeq" id="XP_022451433.1"/>
    </source>
</evidence>
<dbReference type="AlphaFoldDB" id="A0A2Y9Q7J4"/>
<keyword evidence="6" id="KW-1015">Disulfide bond</keyword>
<dbReference type="InterPro" id="IPR016186">
    <property type="entry name" value="C-type_lectin-like/link_sf"/>
</dbReference>
<dbReference type="PANTHER" id="PTHR22803">
    <property type="entry name" value="MANNOSE, PHOSPHOLIPASE, LECTIN RECEPTOR RELATED"/>
    <property type="match status" value="1"/>
</dbReference>
<dbReference type="Pfam" id="PF03954">
    <property type="entry name" value="Lectin_N"/>
    <property type="match status" value="1"/>
</dbReference>
<feature type="region of interest" description="Disordered" evidence="9">
    <location>
        <begin position="70"/>
        <end position="132"/>
    </location>
</feature>
<evidence type="ECO:0000256" key="8">
    <source>
        <dbReference type="SAM" id="Coils"/>
    </source>
</evidence>
<feature type="coiled-coil region" evidence="8">
    <location>
        <begin position="229"/>
        <end position="288"/>
    </location>
</feature>
<sequence>MLLRLSQDEVLGGWEWAATFDAGRDCRQKWRGSPHIPAHWDRAPGWEQLEGPEVWLLRLFPCVQPKRSGIRGVTKKSTALASPARRPPPPRPQSPPARKLRPSSRLSSEAAVTQPGQQVSAKAQGLGRAPEGQSFAPLPTSGCLWLLRAAHRPNFFMYNVLPSRLEEAQTVLLLGPQSCPRLLMPSPLAGPPPPHSLFRRLCSGPSLILISIGLSLLLLVVVCVIGSQNSKLQEELRALRETFSNLTVSTEAKVKALSVQGGNVGRKMKSLESQLEKQQQDLSEDHSSLLLHVKQFVSDLRSLSCQMAVLQGNGSERTCCPVNWVDFEGKCYWFSRSGKPWPEAEKYCQLEDAHLVVVGSWEEQKFIQHHMGPVNTWMGLTDQNGPWKWVDGTDYESGFKNWRPEQPDDWYGHGLGGGEDCAHFTDDGRWNDDVCQRPYRTLAASVLLLYCSQHMDSIACSKMTAPLQL</sequence>
<evidence type="ECO:0000256" key="7">
    <source>
        <dbReference type="ARBA" id="ARBA00023180"/>
    </source>
</evidence>
<dbReference type="GO" id="GO:0030246">
    <property type="term" value="F:carbohydrate binding"/>
    <property type="evidence" value="ECO:0007669"/>
    <property type="project" value="UniProtKB-KW"/>
</dbReference>
<proteinExistence type="predicted"/>
<evidence type="ECO:0000256" key="1">
    <source>
        <dbReference type="ARBA" id="ARBA00004606"/>
    </source>
</evidence>
<protein>
    <submittedName>
        <fullName evidence="13 14">Asialoglycoprotein receptor 1 isoform X1</fullName>
    </submittedName>
</protein>
<keyword evidence="12" id="KW-1185">Reference proteome</keyword>
<evidence type="ECO:0000256" key="10">
    <source>
        <dbReference type="SAM" id="Phobius"/>
    </source>
</evidence>
<dbReference type="RefSeq" id="XP_022451434.1">
    <property type="nucleotide sequence ID" value="XM_022595726.1"/>
</dbReference>
<dbReference type="Pfam" id="PF00059">
    <property type="entry name" value="Lectin_C"/>
    <property type="match status" value="1"/>
</dbReference>
<organism evidence="12 13">
    <name type="scientific">Delphinapterus leucas</name>
    <name type="common">Beluga whale</name>
    <dbReference type="NCBI Taxonomy" id="9749"/>
    <lineage>
        <taxon>Eukaryota</taxon>
        <taxon>Metazoa</taxon>
        <taxon>Chordata</taxon>
        <taxon>Craniata</taxon>
        <taxon>Vertebrata</taxon>
        <taxon>Euteleostomi</taxon>
        <taxon>Mammalia</taxon>
        <taxon>Eutheria</taxon>
        <taxon>Laurasiatheria</taxon>
        <taxon>Artiodactyla</taxon>
        <taxon>Whippomorpha</taxon>
        <taxon>Cetacea</taxon>
        <taxon>Odontoceti</taxon>
        <taxon>Monodontidae</taxon>
        <taxon>Delphinapterus</taxon>
    </lineage>
</organism>
<dbReference type="InterPro" id="IPR016187">
    <property type="entry name" value="CTDL_fold"/>
</dbReference>
<dbReference type="SMART" id="SM00034">
    <property type="entry name" value="CLECT"/>
    <property type="match status" value="1"/>
</dbReference>